<dbReference type="OrthoDB" id="9789813at2"/>
<gene>
    <name evidence="1" type="ORF">SAMN05421636_102465</name>
</gene>
<protein>
    <submittedName>
        <fullName evidence="1">Predicted DNA-binding protein, MmcQ/YjbR family</fullName>
    </submittedName>
</protein>
<dbReference type="InterPro" id="IPR058532">
    <property type="entry name" value="YjbR/MT2646/Rv2570-like"/>
</dbReference>
<dbReference type="Gene3D" id="3.90.1150.30">
    <property type="match status" value="1"/>
</dbReference>
<evidence type="ECO:0000313" key="1">
    <source>
        <dbReference type="EMBL" id="SDD96812.1"/>
    </source>
</evidence>
<dbReference type="GO" id="GO:0003677">
    <property type="term" value="F:DNA binding"/>
    <property type="evidence" value="ECO:0007669"/>
    <property type="project" value="UniProtKB-KW"/>
</dbReference>
<dbReference type="Pfam" id="PF04237">
    <property type="entry name" value="YjbR"/>
    <property type="match status" value="1"/>
</dbReference>
<evidence type="ECO:0000313" key="2">
    <source>
        <dbReference type="Proteomes" id="UP000199109"/>
    </source>
</evidence>
<dbReference type="RefSeq" id="WP_091866427.1">
    <property type="nucleotide sequence ID" value="NZ_FNAO01000002.1"/>
</dbReference>
<reference evidence="1 2" key="1">
    <citation type="submission" date="2016-10" db="EMBL/GenBank/DDBJ databases">
        <authorList>
            <person name="de Groot N.N."/>
        </authorList>
    </citation>
    <scope>NUCLEOTIDE SEQUENCE [LARGE SCALE GENOMIC DNA]</scope>
    <source>
        <strain evidence="1 2">DSM 23421</strain>
    </source>
</reference>
<dbReference type="PANTHER" id="PTHR35145:SF1">
    <property type="entry name" value="CYTOPLASMIC PROTEIN"/>
    <property type="match status" value="1"/>
</dbReference>
<dbReference type="InterPro" id="IPR038056">
    <property type="entry name" value="YjbR-like_sf"/>
</dbReference>
<dbReference type="STRING" id="641691.SAMN05421636_102465"/>
<dbReference type="AlphaFoldDB" id="A0A1G6Z2U3"/>
<name>A0A1G6Z2U3_9FLAO</name>
<dbReference type="SUPFAM" id="SSF142906">
    <property type="entry name" value="YjbR-like"/>
    <property type="match status" value="1"/>
</dbReference>
<dbReference type="EMBL" id="FNAO01000002">
    <property type="protein sequence ID" value="SDD96812.1"/>
    <property type="molecule type" value="Genomic_DNA"/>
</dbReference>
<keyword evidence="2" id="KW-1185">Reference proteome</keyword>
<dbReference type="PANTHER" id="PTHR35145">
    <property type="entry name" value="CYTOPLASMIC PROTEIN-RELATED"/>
    <property type="match status" value="1"/>
</dbReference>
<dbReference type="InterPro" id="IPR007351">
    <property type="entry name" value="YjbR"/>
</dbReference>
<accession>A0A1G6Z2U3</accession>
<sequence>MNIEEFRNYCITKKGVTEELPFGPDTLVFKVMSKIFALCALERLPSQVNLKCDPERSVELREEHDGFIIPGYHMSKTHWNTLYLDNLPPKLIIELVDLSYDLVVAKLTQKAKTELNALRL</sequence>
<organism evidence="1 2">
    <name type="scientific">Pricia antarctica</name>
    <dbReference type="NCBI Taxonomy" id="641691"/>
    <lineage>
        <taxon>Bacteria</taxon>
        <taxon>Pseudomonadati</taxon>
        <taxon>Bacteroidota</taxon>
        <taxon>Flavobacteriia</taxon>
        <taxon>Flavobacteriales</taxon>
        <taxon>Flavobacteriaceae</taxon>
        <taxon>Pricia</taxon>
    </lineage>
</organism>
<proteinExistence type="predicted"/>
<dbReference type="Proteomes" id="UP000199109">
    <property type="component" value="Unassembled WGS sequence"/>
</dbReference>
<keyword evidence="1" id="KW-0238">DNA-binding</keyword>